<name>F9XR86_ZYMTI</name>
<dbReference type="GO" id="GO:0005524">
    <property type="term" value="F:ATP binding"/>
    <property type="evidence" value="ECO:0007669"/>
    <property type="project" value="InterPro"/>
</dbReference>
<feature type="region of interest" description="Disordered" evidence="3">
    <location>
        <begin position="668"/>
        <end position="757"/>
    </location>
</feature>
<dbReference type="Gene3D" id="3.40.50.10810">
    <property type="entry name" value="Tandem AAA-ATPase domain"/>
    <property type="match status" value="1"/>
</dbReference>
<proteinExistence type="predicted"/>
<keyword evidence="2" id="KW-0067">ATP-binding</keyword>
<dbReference type="Pfam" id="PF00176">
    <property type="entry name" value="SNF2-rel_dom"/>
    <property type="match status" value="1"/>
</dbReference>
<feature type="compositionally biased region" description="Basic residues" evidence="3">
    <location>
        <begin position="201"/>
        <end position="213"/>
    </location>
</feature>
<feature type="compositionally biased region" description="Basic and acidic residues" evidence="3">
    <location>
        <begin position="260"/>
        <end position="271"/>
    </location>
</feature>
<dbReference type="InterPro" id="IPR038718">
    <property type="entry name" value="SNF2-like_sf"/>
</dbReference>
<dbReference type="InterPro" id="IPR000330">
    <property type="entry name" value="SNF2_N"/>
</dbReference>
<dbReference type="InterPro" id="IPR027417">
    <property type="entry name" value="P-loop_NTPase"/>
</dbReference>
<dbReference type="KEGG" id="ztr:MYCGRDRAFT_97745"/>
<reference evidence="5 6" key="1">
    <citation type="journal article" date="2011" name="PLoS Genet.">
        <title>Finished genome of the fungal wheat pathogen Mycosphaerella graminicola reveals dispensome structure, chromosome plasticity, and stealth pathogenesis.</title>
        <authorList>
            <person name="Goodwin S.B."/>
            <person name="Ben M'barek S."/>
            <person name="Dhillon B."/>
            <person name="Wittenberg A.H.J."/>
            <person name="Crane C.F."/>
            <person name="Hane J.K."/>
            <person name="Foster A.J."/>
            <person name="Van der Lee T.A.J."/>
            <person name="Grimwood J."/>
            <person name="Aerts A."/>
            <person name="Antoniw J."/>
            <person name="Bailey A."/>
            <person name="Bluhm B."/>
            <person name="Bowler J."/>
            <person name="Bristow J."/>
            <person name="van der Burgt A."/>
            <person name="Canto-Canche B."/>
            <person name="Churchill A.C.L."/>
            <person name="Conde-Ferraez L."/>
            <person name="Cools H.J."/>
            <person name="Coutinho P.M."/>
            <person name="Csukai M."/>
            <person name="Dehal P."/>
            <person name="De Wit P."/>
            <person name="Donzelli B."/>
            <person name="van de Geest H.C."/>
            <person name="van Ham R.C.H.J."/>
            <person name="Hammond-Kosack K.E."/>
            <person name="Henrissat B."/>
            <person name="Kilian A."/>
            <person name="Kobayashi A.K."/>
            <person name="Koopmann E."/>
            <person name="Kourmpetis Y."/>
            <person name="Kuzniar A."/>
            <person name="Lindquist E."/>
            <person name="Lombard V."/>
            <person name="Maliepaard C."/>
            <person name="Martins N."/>
            <person name="Mehrabi R."/>
            <person name="Nap J.P.H."/>
            <person name="Ponomarenko A."/>
            <person name="Rudd J.J."/>
            <person name="Salamov A."/>
            <person name="Schmutz J."/>
            <person name="Schouten H.J."/>
            <person name="Shapiro H."/>
            <person name="Stergiopoulos I."/>
            <person name="Torriani S.F.F."/>
            <person name="Tu H."/>
            <person name="de Vries R.P."/>
            <person name="Waalwijk C."/>
            <person name="Ware S.B."/>
            <person name="Wiebenga A."/>
            <person name="Zwiers L.-H."/>
            <person name="Oliver R.P."/>
            <person name="Grigoriev I.V."/>
            <person name="Kema G.H.J."/>
        </authorList>
    </citation>
    <scope>NUCLEOTIDE SEQUENCE [LARGE SCALE GENOMIC DNA]</scope>
    <source>
        <strain evidence="6">CBS 115943 / IPO323</strain>
    </source>
</reference>
<feature type="compositionally biased region" description="Acidic residues" evidence="3">
    <location>
        <begin position="249"/>
        <end position="259"/>
    </location>
</feature>
<sequence>MSSRLHLSNLDNDLHHLINAIPQRQERGEALIASSLSHPTWQSPHRQRSIAESFHEPPRILRRDLQLHLANDTISRTPSCISPNRMGSLKEKARLLRERLVLFKQRLQIPPSPPKRGTSPHDFEAVTQKRVRSKKGLRAPGQSKRGEKTLEVSPLQLEVSSMKSTTMSSTGNTATPLRDQFRKRFHGQQSRDSLSTTSTKRTSKVTKMKTARKNTHDKSNGSKTLRRKITMIQDLIGISDDDYEADDEYDLPVSEDEKDDDCRLSTSRRIELQAIRRPRKKSTEEDTSIPEKKKTTKGTSQASREKTTRKISQPPKKQATSVEVASSETSDLDVILHKLAGQYTAADGTVVKVARSELPAEIVQDVQGLLAEVQEKVPDWRSDSFTKGKCLSQDVLRWRTTGWAWSRTEAMVAACRTCTNTGLLCVRWDPNATDKLVLAAPPQEARDEAAEPSDAQFWKRVAEHRTPNYMWRQIGSMRTSTNLSLTTMVTLATSDIGSGDVHSIAPMSNSNVGTLGKNLLQLKKRRITMDVMFVVVTGSAVNIHFTPTPSEATRGRWSQLGLAQGGAQSSSIFRLRHLQASTHRQQPRLHARHFLFHTAQLSLQSHITMLSDAAHILLKPYNTPPPRGPIGEDLFLSAEALLRGRTITGWLDDVTADDAIRQAQVDAARADQSKAAKRDAEGKTKEKALTRDDSDDEDQMRAVSQVLDVEEYDSDAGDRRGGDNNNALFVGRPNASQSGESRQPPGPSTESDKKLTAADKDELITMTDEMHRSLRKCLLLACPLMKMGIENAESNDRPGPHAISPNEPIKDFEIEHGFNKFRLEPHQRDAVGRYKHLVDNYKGLIIADEPGLGKTAVVVAHLQLEINAARVEGRTSFYAVFAPGGLIPHWIKEFKRSSLLVGEYTTTNIYRPNNCVLGST</sequence>
<evidence type="ECO:0000256" key="1">
    <source>
        <dbReference type="ARBA" id="ARBA00022741"/>
    </source>
</evidence>
<keyword evidence="1" id="KW-0547">Nucleotide-binding</keyword>
<feature type="region of interest" description="Disordered" evidence="3">
    <location>
        <begin position="185"/>
        <end position="225"/>
    </location>
</feature>
<feature type="region of interest" description="Disordered" evidence="3">
    <location>
        <begin position="108"/>
        <end position="152"/>
    </location>
</feature>
<dbReference type="GeneID" id="13399892"/>
<gene>
    <name evidence="5" type="ORF">MYCGRDRAFT_97745</name>
</gene>
<evidence type="ECO:0000313" key="5">
    <source>
        <dbReference type="EMBL" id="EGP82215.1"/>
    </source>
</evidence>
<dbReference type="AlphaFoldDB" id="F9XR86"/>
<dbReference type="InParanoid" id="F9XR86"/>
<evidence type="ECO:0000256" key="3">
    <source>
        <dbReference type="SAM" id="MobiDB-lite"/>
    </source>
</evidence>
<evidence type="ECO:0000256" key="2">
    <source>
        <dbReference type="ARBA" id="ARBA00022840"/>
    </source>
</evidence>
<feature type="domain" description="SNF2 N-terminal" evidence="4">
    <location>
        <begin position="826"/>
        <end position="896"/>
    </location>
</feature>
<dbReference type="Proteomes" id="UP000008062">
    <property type="component" value="Chromosome 16"/>
</dbReference>
<feature type="region of interest" description="Disordered" evidence="3">
    <location>
        <begin position="249"/>
        <end position="325"/>
    </location>
</feature>
<evidence type="ECO:0000313" key="6">
    <source>
        <dbReference type="Proteomes" id="UP000008062"/>
    </source>
</evidence>
<keyword evidence="6" id="KW-1185">Reference proteome</keyword>
<dbReference type="RefSeq" id="XP_003847239.1">
    <property type="nucleotide sequence ID" value="XM_003847191.1"/>
</dbReference>
<protein>
    <recommendedName>
        <fullName evidence="4">SNF2 N-terminal domain-containing protein</fullName>
    </recommendedName>
</protein>
<accession>F9XR86</accession>
<dbReference type="SUPFAM" id="SSF52540">
    <property type="entry name" value="P-loop containing nucleoside triphosphate hydrolases"/>
    <property type="match status" value="1"/>
</dbReference>
<organism evidence="5 6">
    <name type="scientific">Zymoseptoria tritici (strain CBS 115943 / IPO323)</name>
    <name type="common">Speckled leaf blotch fungus</name>
    <name type="synonym">Septoria tritici</name>
    <dbReference type="NCBI Taxonomy" id="336722"/>
    <lineage>
        <taxon>Eukaryota</taxon>
        <taxon>Fungi</taxon>
        <taxon>Dikarya</taxon>
        <taxon>Ascomycota</taxon>
        <taxon>Pezizomycotina</taxon>
        <taxon>Dothideomycetes</taxon>
        <taxon>Dothideomycetidae</taxon>
        <taxon>Mycosphaerellales</taxon>
        <taxon>Mycosphaerellaceae</taxon>
        <taxon>Zymoseptoria</taxon>
    </lineage>
</organism>
<feature type="compositionally biased region" description="Basic and acidic residues" evidence="3">
    <location>
        <begin position="281"/>
        <end position="293"/>
    </location>
</feature>
<dbReference type="EMBL" id="CM001211">
    <property type="protein sequence ID" value="EGP82215.1"/>
    <property type="molecule type" value="Genomic_DNA"/>
</dbReference>
<feature type="compositionally biased region" description="Basic and acidic residues" evidence="3">
    <location>
        <begin position="668"/>
        <end position="692"/>
    </location>
</feature>
<dbReference type="HOGENOM" id="CLU_316919_0_0_1"/>
<evidence type="ECO:0000259" key="4">
    <source>
        <dbReference type="Pfam" id="PF00176"/>
    </source>
</evidence>